<dbReference type="SUPFAM" id="SSF51604">
    <property type="entry name" value="Enolase C-terminal domain-like"/>
    <property type="match status" value="1"/>
</dbReference>
<dbReference type="InterPro" id="IPR029017">
    <property type="entry name" value="Enolase-like_N"/>
</dbReference>
<gene>
    <name evidence="5" type="ORF">C8D99_10240</name>
</gene>
<dbReference type="PANTHER" id="PTHR13794:SF58">
    <property type="entry name" value="MITOCHONDRIAL ENOLASE SUPERFAMILY MEMBER 1"/>
    <property type="match status" value="1"/>
</dbReference>
<dbReference type="Pfam" id="PF13378">
    <property type="entry name" value="MR_MLE_C"/>
    <property type="match status" value="1"/>
</dbReference>
<dbReference type="InterPro" id="IPR029065">
    <property type="entry name" value="Enolase_C-like"/>
</dbReference>
<keyword evidence="3" id="KW-0460">Magnesium</keyword>
<dbReference type="GO" id="GO:0016052">
    <property type="term" value="P:carbohydrate catabolic process"/>
    <property type="evidence" value="ECO:0007669"/>
    <property type="project" value="TreeGrafter"/>
</dbReference>
<evidence type="ECO:0000256" key="2">
    <source>
        <dbReference type="ARBA" id="ARBA00022723"/>
    </source>
</evidence>
<dbReference type="Gene3D" id="3.20.20.120">
    <property type="entry name" value="Enolase-like C-terminal domain"/>
    <property type="match status" value="1"/>
</dbReference>
<protein>
    <submittedName>
        <fullName evidence="5">L-alanine-DL-glutamate epimerase-like enolase superfamily enzyme</fullName>
    </submittedName>
</protein>
<dbReference type="OrthoDB" id="9766759at2"/>
<reference evidence="5 6" key="1">
    <citation type="submission" date="2019-03" db="EMBL/GenBank/DDBJ databases">
        <title>Genomic Encyclopedia of Type Strains, Phase IV (KMG-IV): sequencing the most valuable type-strain genomes for metagenomic binning, comparative biology and taxonomic classification.</title>
        <authorList>
            <person name="Goeker M."/>
        </authorList>
    </citation>
    <scope>NUCLEOTIDE SEQUENCE [LARGE SCALE GENOMIC DNA]</scope>
    <source>
        <strain evidence="5 6">DSM 25964</strain>
    </source>
</reference>
<dbReference type="AlphaFoldDB" id="A0A4R8MBE9"/>
<evidence type="ECO:0000256" key="1">
    <source>
        <dbReference type="ARBA" id="ARBA00001946"/>
    </source>
</evidence>
<dbReference type="InterPro" id="IPR013342">
    <property type="entry name" value="Mandelate_racemase_C"/>
</dbReference>
<dbReference type="SMART" id="SM00922">
    <property type="entry name" value="MR_MLE"/>
    <property type="match status" value="1"/>
</dbReference>
<comment type="cofactor">
    <cofactor evidence="1">
        <name>Mg(2+)</name>
        <dbReference type="ChEBI" id="CHEBI:18420"/>
    </cofactor>
</comment>
<dbReference type="Gene3D" id="3.30.390.10">
    <property type="entry name" value="Enolase-like, N-terminal domain"/>
    <property type="match status" value="1"/>
</dbReference>
<evidence type="ECO:0000259" key="4">
    <source>
        <dbReference type="SMART" id="SM00922"/>
    </source>
</evidence>
<dbReference type="PANTHER" id="PTHR13794">
    <property type="entry name" value="ENOLASE SUPERFAMILY, MANDELATE RACEMASE"/>
    <property type="match status" value="1"/>
</dbReference>
<dbReference type="EMBL" id="SORI01000002">
    <property type="protein sequence ID" value="TDY63059.1"/>
    <property type="molecule type" value="Genomic_DNA"/>
</dbReference>
<dbReference type="RefSeq" id="WP_133955859.1">
    <property type="nucleotide sequence ID" value="NZ_SORI01000002.1"/>
</dbReference>
<dbReference type="Proteomes" id="UP000295066">
    <property type="component" value="Unassembled WGS sequence"/>
</dbReference>
<dbReference type="GO" id="GO:0000287">
    <property type="term" value="F:magnesium ion binding"/>
    <property type="evidence" value="ECO:0007669"/>
    <property type="project" value="TreeGrafter"/>
</dbReference>
<accession>A0A4R8MBE9</accession>
<evidence type="ECO:0000256" key="3">
    <source>
        <dbReference type="ARBA" id="ARBA00022842"/>
    </source>
</evidence>
<name>A0A4R8MBE9_9BACT</name>
<feature type="domain" description="Mandelate racemase/muconate lactonizing enzyme C-terminal" evidence="4">
    <location>
        <begin position="142"/>
        <end position="238"/>
    </location>
</feature>
<evidence type="ECO:0000313" key="6">
    <source>
        <dbReference type="Proteomes" id="UP000295066"/>
    </source>
</evidence>
<dbReference type="SFLD" id="SFLDG00179">
    <property type="entry name" value="mandelate_racemase"/>
    <property type="match status" value="1"/>
</dbReference>
<organism evidence="5 6">
    <name type="scientific">Aminivibrio pyruvatiphilus</name>
    <dbReference type="NCBI Taxonomy" id="1005740"/>
    <lineage>
        <taxon>Bacteria</taxon>
        <taxon>Thermotogati</taxon>
        <taxon>Synergistota</taxon>
        <taxon>Synergistia</taxon>
        <taxon>Synergistales</taxon>
        <taxon>Aminobacteriaceae</taxon>
        <taxon>Aminivibrio</taxon>
    </lineage>
</organism>
<dbReference type="SFLD" id="SFLDS00001">
    <property type="entry name" value="Enolase"/>
    <property type="match status" value="1"/>
</dbReference>
<keyword evidence="6" id="KW-1185">Reference proteome</keyword>
<dbReference type="GO" id="GO:0016836">
    <property type="term" value="F:hydro-lyase activity"/>
    <property type="evidence" value="ECO:0007669"/>
    <property type="project" value="TreeGrafter"/>
</dbReference>
<dbReference type="InterPro" id="IPR046945">
    <property type="entry name" value="RHMD-like"/>
</dbReference>
<dbReference type="SUPFAM" id="SSF54826">
    <property type="entry name" value="Enolase N-terminal domain-like"/>
    <property type="match status" value="1"/>
</dbReference>
<dbReference type="InterPro" id="IPR036849">
    <property type="entry name" value="Enolase-like_C_sf"/>
</dbReference>
<comment type="caution">
    <text evidence="5">The sequence shown here is derived from an EMBL/GenBank/DDBJ whole genome shotgun (WGS) entry which is preliminary data.</text>
</comment>
<evidence type="ECO:0000313" key="5">
    <source>
        <dbReference type="EMBL" id="TDY63059.1"/>
    </source>
</evidence>
<dbReference type="Pfam" id="PF02746">
    <property type="entry name" value="MR_MLE_N"/>
    <property type="match status" value="1"/>
</dbReference>
<dbReference type="InterPro" id="IPR013341">
    <property type="entry name" value="Mandelate_racemase_N_dom"/>
</dbReference>
<proteinExistence type="predicted"/>
<sequence>MKVVRAETWLCRREASYFDRKRTVGAPMPWDVVVLRLTTDEGFSSTVGCLAARSGKVVEDYLHETILPVVLGRDVHDREAVWHEYWTVDRHLTFFPVYLPGPVDVALWELAALRAGLPLYKYLGGYRKRLPVYASGLFHDAAEDYVREGTFYRDRGIRAYKAHPGGPWQKDMEIHQALRDALGKDVTLFSDPVAEYTLDEAVRVGRHLEKLDYRWLEEPFRDFELSKYRRLCETLDIPVAATETTRGAHWGVAQAIALGGVDIVRADVSWKNGVTGTLKIAHLAEAFGINCEIHTTTMALMDVANLHVSCAVRNCEFFEYFVPEENFRFPMKEPLTISEDGFIEVPEGPGLGVEVDWDGIDRMCVSRRETVFSG</sequence>
<keyword evidence="2" id="KW-0479">Metal-binding</keyword>